<dbReference type="SUPFAM" id="SSF49464">
    <property type="entry name" value="Carboxypeptidase regulatory domain-like"/>
    <property type="match status" value="1"/>
</dbReference>
<dbReference type="Proteomes" id="UP000679126">
    <property type="component" value="Unassembled WGS sequence"/>
</dbReference>
<gene>
    <name evidence="2" type="ORF">J7I43_02345</name>
</gene>
<dbReference type="EMBL" id="JAGHKP010000001">
    <property type="protein sequence ID" value="MBO9151028.1"/>
    <property type="molecule type" value="Genomic_DNA"/>
</dbReference>
<dbReference type="RefSeq" id="WP_209142824.1">
    <property type="nucleotide sequence ID" value="NZ_JAGHKP010000001.1"/>
</dbReference>
<sequence>MRLVLLGILICLAAGITPAVAQTVFSVSGKVQDESGKPLPFASAFLNQTTLGDRTTEAGTFTVRQIPPGKYELIVSYLGYEPVITPVEVQADVSGITIVLKPKAGVLKEHVVRRDPEREKWMRVFLNTFVGQSSLAKQCELMNGEIVDLHYDRQTNTLTAGADDFLVIENPALGYRVKFLLMYFTYDMRAGYSMYYGNPMFEPMKPKNKRQLQKWAANRKAAYLGSTMHFYKSLLAKTLEQDGFMVQKLVRKERKRDYVEPVPGLETGEAKMQKPGTFSKYVNYLYTARLPYDSIYYKSGNGYVMNFKDLLYVTYKKEKEDRLYVTTLLPPGSVRGHQVSVLKLLAPEVKLDRNGNVETPMDVICEQYWGWEKLAEMLPLDYKL</sequence>
<feature type="signal peptide" evidence="1">
    <location>
        <begin position="1"/>
        <end position="21"/>
    </location>
</feature>
<evidence type="ECO:0000256" key="1">
    <source>
        <dbReference type="SAM" id="SignalP"/>
    </source>
</evidence>
<proteinExistence type="predicted"/>
<protein>
    <submittedName>
        <fullName evidence="2">Carboxypeptidase-like regulatory domain-containing protein</fullName>
    </submittedName>
</protein>
<evidence type="ECO:0000313" key="3">
    <source>
        <dbReference type="Proteomes" id="UP000679126"/>
    </source>
</evidence>
<dbReference type="Pfam" id="PF13715">
    <property type="entry name" value="CarbopepD_reg_2"/>
    <property type="match status" value="1"/>
</dbReference>
<reference evidence="3" key="1">
    <citation type="submission" date="2021-03" db="EMBL/GenBank/DDBJ databases">
        <title>Assistant Professor.</title>
        <authorList>
            <person name="Huq M.A."/>
        </authorList>
    </citation>
    <scope>NUCLEOTIDE SEQUENCE [LARGE SCALE GENOMIC DNA]</scope>
    <source>
        <strain evidence="3">MAH-28</strain>
    </source>
</reference>
<accession>A0ABS3Y9M5</accession>
<dbReference type="InterPro" id="IPR008969">
    <property type="entry name" value="CarboxyPept-like_regulatory"/>
</dbReference>
<feature type="chain" id="PRO_5045167071" evidence="1">
    <location>
        <begin position="22"/>
        <end position="384"/>
    </location>
</feature>
<evidence type="ECO:0000313" key="2">
    <source>
        <dbReference type="EMBL" id="MBO9151028.1"/>
    </source>
</evidence>
<keyword evidence="1" id="KW-0732">Signal</keyword>
<keyword evidence="3" id="KW-1185">Reference proteome</keyword>
<comment type="caution">
    <text evidence="2">The sequence shown here is derived from an EMBL/GenBank/DDBJ whole genome shotgun (WGS) entry which is preliminary data.</text>
</comment>
<name>A0ABS3Y9M5_9BACT</name>
<organism evidence="2 3">
    <name type="scientific">Chitinophaga chungangae</name>
    <dbReference type="NCBI Taxonomy" id="2821488"/>
    <lineage>
        <taxon>Bacteria</taxon>
        <taxon>Pseudomonadati</taxon>
        <taxon>Bacteroidota</taxon>
        <taxon>Chitinophagia</taxon>
        <taxon>Chitinophagales</taxon>
        <taxon>Chitinophagaceae</taxon>
        <taxon>Chitinophaga</taxon>
    </lineage>
</organism>
<dbReference type="Gene3D" id="2.60.40.1120">
    <property type="entry name" value="Carboxypeptidase-like, regulatory domain"/>
    <property type="match status" value="1"/>
</dbReference>